<organism evidence="1 2">
    <name type="scientific">Sagittula marina</name>
    <dbReference type="NCBI Taxonomy" id="943940"/>
    <lineage>
        <taxon>Bacteria</taxon>
        <taxon>Pseudomonadati</taxon>
        <taxon>Pseudomonadota</taxon>
        <taxon>Alphaproteobacteria</taxon>
        <taxon>Rhodobacterales</taxon>
        <taxon>Roseobacteraceae</taxon>
        <taxon>Sagittula</taxon>
    </lineage>
</organism>
<dbReference type="AlphaFoldDB" id="A0A7W6GSA3"/>
<evidence type="ECO:0000313" key="1">
    <source>
        <dbReference type="EMBL" id="MBB3985398.1"/>
    </source>
</evidence>
<dbReference type="Proteomes" id="UP000541426">
    <property type="component" value="Unassembled WGS sequence"/>
</dbReference>
<dbReference type="EMBL" id="JACIEJ010000003">
    <property type="protein sequence ID" value="MBB3985398.1"/>
    <property type="molecule type" value="Genomic_DNA"/>
</dbReference>
<sequence>MLDAAPSRCASWRVPTLGGALCCSEATVPSASRIYGRARWATGARASLFTAGCMLIFRIVFRCFRDWFPDGRHPGCIQHPHVEMRGTAALRGAMIKHFARQNPGRSGPLGSGGSTGLGGRRPCAVRLLVVRGPDGAGASDVQLQAWVPGDAKAYHSRKNRYQFKVLTQSVLPLGCGLKLLRSISNGEQGVETTTALWVRSRISLEWPLQPLSMLESYWRAPWGRVAMGFWSDTSAMT</sequence>
<proteinExistence type="predicted"/>
<reference evidence="1 2" key="1">
    <citation type="submission" date="2020-08" db="EMBL/GenBank/DDBJ databases">
        <title>Genomic Encyclopedia of Type Strains, Phase IV (KMG-IV): sequencing the most valuable type-strain genomes for metagenomic binning, comparative biology and taxonomic classification.</title>
        <authorList>
            <person name="Goeker M."/>
        </authorList>
    </citation>
    <scope>NUCLEOTIDE SEQUENCE [LARGE SCALE GENOMIC DNA]</scope>
    <source>
        <strain evidence="1 2">DSM 102235</strain>
    </source>
</reference>
<keyword evidence="2" id="KW-1185">Reference proteome</keyword>
<evidence type="ECO:0000313" key="2">
    <source>
        <dbReference type="Proteomes" id="UP000541426"/>
    </source>
</evidence>
<name>A0A7W6GSA3_9RHOB</name>
<accession>A0A7W6GSA3</accession>
<protein>
    <submittedName>
        <fullName evidence="1">Uncharacterized protein</fullName>
    </submittedName>
</protein>
<comment type="caution">
    <text evidence="1">The sequence shown here is derived from an EMBL/GenBank/DDBJ whole genome shotgun (WGS) entry which is preliminary data.</text>
</comment>
<gene>
    <name evidence="1" type="ORF">GGQ68_001727</name>
</gene>